<gene>
    <name evidence="4" type="ORF">GCM10011495_37970</name>
</gene>
<sequence length="332" mass="34385">MHTPLTKLLAIQHPIIQAPLGSATTPELAAAVSNAGGLGMLALSWADPAQTRAQIRRTKALTDRPFGVNLVLAWDQRARVAVCADEGVAVVSFCWGDAAPFLAPLRAQGIAVCHTVGSADEAARCADQGVDFLVAQGWEAGGHVGGRVATSVLVPAVADRVALPVVAAGGIADGRGIVAALSLGAAGVWMGTRFLLAREAATSAVYRDAVARATENDTVYAPDLFHLGWEQAPHRVLRNSTVAAWERAGSPPPGRRPGEGQVLAHRADGSPVVRYSDDTPLAATTGDLEALALYAGQSAGLVHRIAGAADIVQDLVRQTEAVLARLTPLIQP</sequence>
<proteinExistence type="predicted"/>
<comment type="caution">
    <text evidence="4">The sequence shown here is derived from an EMBL/GenBank/DDBJ whole genome shotgun (WGS) entry which is preliminary data.</text>
</comment>
<protein>
    <submittedName>
        <fullName evidence="4">2-nitropropane dioxygenase</fullName>
    </submittedName>
</protein>
<evidence type="ECO:0000256" key="1">
    <source>
        <dbReference type="ARBA" id="ARBA00022630"/>
    </source>
</evidence>
<dbReference type="InterPro" id="IPR004136">
    <property type="entry name" value="NMO"/>
</dbReference>
<dbReference type="GO" id="GO:0051213">
    <property type="term" value="F:dioxygenase activity"/>
    <property type="evidence" value="ECO:0007669"/>
    <property type="project" value="UniProtKB-KW"/>
</dbReference>
<dbReference type="PANTHER" id="PTHR32332:SF20">
    <property type="entry name" value="2-NITROPROPANE DIOXYGENASE-LIKE PROTEIN"/>
    <property type="match status" value="1"/>
</dbReference>
<dbReference type="Gene3D" id="3.20.20.70">
    <property type="entry name" value="Aldolase class I"/>
    <property type="match status" value="1"/>
</dbReference>
<evidence type="ECO:0000313" key="5">
    <source>
        <dbReference type="Proteomes" id="UP000637774"/>
    </source>
</evidence>
<evidence type="ECO:0000256" key="3">
    <source>
        <dbReference type="ARBA" id="ARBA00023002"/>
    </source>
</evidence>
<organism evidence="4 5">
    <name type="scientific">Hymenobacter frigidus</name>
    <dbReference type="NCBI Taxonomy" id="1524095"/>
    <lineage>
        <taxon>Bacteria</taxon>
        <taxon>Pseudomonadati</taxon>
        <taxon>Bacteroidota</taxon>
        <taxon>Cytophagia</taxon>
        <taxon>Cytophagales</taxon>
        <taxon>Hymenobacteraceae</taxon>
        <taxon>Hymenobacter</taxon>
    </lineage>
</organism>
<dbReference type="InterPro" id="IPR013785">
    <property type="entry name" value="Aldolase_TIM"/>
</dbReference>
<dbReference type="SUPFAM" id="SSF51412">
    <property type="entry name" value="Inosine monophosphate dehydrogenase (IMPDH)"/>
    <property type="match status" value="1"/>
</dbReference>
<accession>A0ABQ2AGF7</accession>
<keyword evidence="4" id="KW-0223">Dioxygenase</keyword>
<dbReference type="PANTHER" id="PTHR32332">
    <property type="entry name" value="2-NITROPROPANE DIOXYGENASE"/>
    <property type="match status" value="1"/>
</dbReference>
<dbReference type="EMBL" id="BMGY01000061">
    <property type="protein sequence ID" value="GGH90951.1"/>
    <property type="molecule type" value="Genomic_DNA"/>
</dbReference>
<dbReference type="RefSeq" id="WP_188563674.1">
    <property type="nucleotide sequence ID" value="NZ_BMGY01000061.1"/>
</dbReference>
<keyword evidence="1" id="KW-0285">Flavoprotein</keyword>
<dbReference type="CDD" id="cd04730">
    <property type="entry name" value="NPD_like"/>
    <property type="match status" value="1"/>
</dbReference>
<evidence type="ECO:0000256" key="2">
    <source>
        <dbReference type="ARBA" id="ARBA00022643"/>
    </source>
</evidence>
<evidence type="ECO:0000313" key="4">
    <source>
        <dbReference type="EMBL" id="GGH90951.1"/>
    </source>
</evidence>
<dbReference type="Proteomes" id="UP000637774">
    <property type="component" value="Unassembled WGS sequence"/>
</dbReference>
<dbReference type="Pfam" id="PF03060">
    <property type="entry name" value="NMO"/>
    <property type="match status" value="2"/>
</dbReference>
<keyword evidence="5" id="KW-1185">Reference proteome</keyword>
<keyword evidence="2" id="KW-0288">FMN</keyword>
<reference evidence="5" key="1">
    <citation type="journal article" date="2019" name="Int. J. Syst. Evol. Microbiol.">
        <title>The Global Catalogue of Microorganisms (GCM) 10K type strain sequencing project: providing services to taxonomists for standard genome sequencing and annotation.</title>
        <authorList>
            <consortium name="The Broad Institute Genomics Platform"/>
            <consortium name="The Broad Institute Genome Sequencing Center for Infectious Disease"/>
            <person name="Wu L."/>
            <person name="Ma J."/>
        </authorList>
    </citation>
    <scope>NUCLEOTIDE SEQUENCE [LARGE SCALE GENOMIC DNA]</scope>
    <source>
        <strain evidence="5">CGMCC 1.14966</strain>
    </source>
</reference>
<name>A0ABQ2AGF7_9BACT</name>
<keyword evidence="3" id="KW-0560">Oxidoreductase</keyword>